<evidence type="ECO:0000256" key="2">
    <source>
        <dbReference type="ARBA" id="ARBA00022448"/>
    </source>
</evidence>
<gene>
    <name evidence="8" type="ORF">HA299_03150</name>
</gene>
<keyword evidence="5 7" id="KW-1133">Transmembrane helix</keyword>
<organism evidence="8 9">
    <name type="scientific">Methermicoccus shengliensis</name>
    <dbReference type="NCBI Taxonomy" id="660064"/>
    <lineage>
        <taxon>Archaea</taxon>
        <taxon>Methanobacteriati</taxon>
        <taxon>Methanobacteriota</taxon>
        <taxon>Stenosarchaea group</taxon>
        <taxon>Methanomicrobia</taxon>
        <taxon>Methanosarcinales</taxon>
        <taxon>Methermicoccaceae</taxon>
        <taxon>Methermicoccus</taxon>
    </lineage>
</organism>
<accession>A0A832VZS3</accession>
<dbReference type="GO" id="GO:0000041">
    <property type="term" value="P:transition metal ion transport"/>
    <property type="evidence" value="ECO:0007669"/>
    <property type="project" value="InterPro"/>
</dbReference>
<evidence type="ECO:0000256" key="5">
    <source>
        <dbReference type="ARBA" id="ARBA00022989"/>
    </source>
</evidence>
<feature type="transmembrane region" description="Helical" evidence="7">
    <location>
        <begin position="7"/>
        <end position="28"/>
    </location>
</feature>
<evidence type="ECO:0000256" key="3">
    <source>
        <dbReference type="ARBA" id="ARBA00022475"/>
    </source>
</evidence>
<evidence type="ECO:0000313" key="9">
    <source>
        <dbReference type="Proteomes" id="UP000600363"/>
    </source>
</evidence>
<reference evidence="8" key="1">
    <citation type="journal article" date="2020" name="bioRxiv">
        <title>A rank-normalized archaeal taxonomy based on genome phylogeny resolves widespread incomplete and uneven classifications.</title>
        <authorList>
            <person name="Rinke C."/>
            <person name="Chuvochina M."/>
            <person name="Mussig A.J."/>
            <person name="Chaumeil P.-A."/>
            <person name="Waite D.W."/>
            <person name="Whitman W.B."/>
            <person name="Parks D.H."/>
            <person name="Hugenholtz P."/>
        </authorList>
    </citation>
    <scope>NUCLEOTIDE SEQUENCE</scope>
    <source>
        <strain evidence="8">UBA12518</strain>
    </source>
</reference>
<protein>
    <submittedName>
        <fullName evidence="8">Energy-coupling factor ABC transporter permease</fullName>
    </submittedName>
</protein>
<sequence length="209" mass="21749">MHIPDGFLSTPVWVAMWLITLVILGYSVKQVNGRLSEKHVPLMGVLAAFVFAAQMLNTPVAGGTSGHVLGGVLTAAMLGPWAATIVMSAVFVVQAIVFLDGGITTLGANIFNMGLIGTVFGYLIYKALRDRARLPIPIAGGIAGWIAVVLASAATAIELGLSGTVPMGVALAAMVSVHMVIGLIEFGITAVVLGMVKARRPDLLEMEKI</sequence>
<evidence type="ECO:0000256" key="6">
    <source>
        <dbReference type="ARBA" id="ARBA00023136"/>
    </source>
</evidence>
<dbReference type="Gene3D" id="1.10.1760.20">
    <property type="match status" value="1"/>
</dbReference>
<keyword evidence="2" id="KW-0813">Transport</keyword>
<feature type="transmembrane region" description="Helical" evidence="7">
    <location>
        <begin position="40"/>
        <end position="56"/>
    </location>
</feature>
<dbReference type="EMBL" id="DUIH01000011">
    <property type="protein sequence ID" value="HIH69605.1"/>
    <property type="molecule type" value="Genomic_DNA"/>
</dbReference>
<dbReference type="GO" id="GO:0005886">
    <property type="term" value="C:plasma membrane"/>
    <property type="evidence" value="ECO:0007669"/>
    <property type="project" value="UniProtKB-SubCell"/>
</dbReference>
<feature type="transmembrane region" description="Helical" evidence="7">
    <location>
        <begin position="136"/>
        <end position="157"/>
    </location>
</feature>
<dbReference type="PANTHER" id="PTHR34229:SF1">
    <property type="entry name" value="METAL TRANSPORT PROTEIN HI_1621-RELATED"/>
    <property type="match status" value="1"/>
</dbReference>
<dbReference type="Proteomes" id="UP000600363">
    <property type="component" value="Unassembled WGS sequence"/>
</dbReference>
<feature type="transmembrane region" description="Helical" evidence="7">
    <location>
        <begin position="68"/>
        <end position="97"/>
    </location>
</feature>
<name>A0A832VZS3_9EURY</name>
<dbReference type="PANTHER" id="PTHR34229">
    <property type="entry name" value="METAL TRANSPORT PROTEIN HI_1621-RELATED"/>
    <property type="match status" value="1"/>
</dbReference>
<keyword evidence="6 7" id="KW-0472">Membrane</keyword>
<evidence type="ECO:0000256" key="7">
    <source>
        <dbReference type="SAM" id="Phobius"/>
    </source>
</evidence>
<keyword evidence="4 7" id="KW-0812">Transmembrane</keyword>
<feature type="transmembrane region" description="Helical" evidence="7">
    <location>
        <begin position="103"/>
        <end position="124"/>
    </location>
</feature>
<proteinExistence type="predicted"/>
<feature type="transmembrane region" description="Helical" evidence="7">
    <location>
        <begin position="169"/>
        <end position="196"/>
    </location>
</feature>
<dbReference type="AlphaFoldDB" id="A0A832VZS3"/>
<evidence type="ECO:0000256" key="1">
    <source>
        <dbReference type="ARBA" id="ARBA00004651"/>
    </source>
</evidence>
<keyword evidence="3" id="KW-1003">Cell membrane</keyword>
<comment type="caution">
    <text evidence="8">The sequence shown here is derived from an EMBL/GenBank/DDBJ whole genome shotgun (WGS) entry which is preliminary data.</text>
</comment>
<evidence type="ECO:0000313" key="8">
    <source>
        <dbReference type="EMBL" id="HIH69605.1"/>
    </source>
</evidence>
<comment type="subcellular location">
    <subcellularLocation>
        <location evidence="1">Cell membrane</location>
        <topology evidence="1">Multi-pass membrane protein</topology>
    </subcellularLocation>
</comment>
<dbReference type="Pfam" id="PF01891">
    <property type="entry name" value="CbiM"/>
    <property type="match status" value="1"/>
</dbReference>
<dbReference type="InterPro" id="IPR002751">
    <property type="entry name" value="CbiM/NikMN"/>
</dbReference>
<evidence type="ECO:0000256" key="4">
    <source>
        <dbReference type="ARBA" id="ARBA00022692"/>
    </source>
</evidence>